<accession>A0A0F9PDZ9</accession>
<dbReference type="AlphaFoldDB" id="A0A0F9PDZ9"/>
<name>A0A0F9PDZ9_9ZZZZ</name>
<proteinExistence type="predicted"/>
<organism evidence="1">
    <name type="scientific">marine sediment metagenome</name>
    <dbReference type="NCBI Taxonomy" id="412755"/>
    <lineage>
        <taxon>unclassified sequences</taxon>
        <taxon>metagenomes</taxon>
        <taxon>ecological metagenomes</taxon>
    </lineage>
</organism>
<gene>
    <name evidence="1" type="ORF">LCGC14_1226990</name>
</gene>
<reference evidence="1" key="1">
    <citation type="journal article" date="2015" name="Nature">
        <title>Complex archaea that bridge the gap between prokaryotes and eukaryotes.</title>
        <authorList>
            <person name="Spang A."/>
            <person name="Saw J.H."/>
            <person name="Jorgensen S.L."/>
            <person name="Zaremba-Niedzwiedzka K."/>
            <person name="Martijn J."/>
            <person name="Lind A.E."/>
            <person name="van Eijk R."/>
            <person name="Schleper C."/>
            <person name="Guy L."/>
            <person name="Ettema T.J."/>
        </authorList>
    </citation>
    <scope>NUCLEOTIDE SEQUENCE</scope>
</reference>
<evidence type="ECO:0000313" key="1">
    <source>
        <dbReference type="EMBL" id="KKM91587.1"/>
    </source>
</evidence>
<sequence>MIVAIIIISLAFGWLLKESRFLTIRLECGGIPSKSERVSAADDSKPLIKVIDVVFIAADFPAITGENIILGEVY</sequence>
<protein>
    <submittedName>
        <fullName evidence="1">Uncharacterized protein</fullName>
    </submittedName>
</protein>
<dbReference type="EMBL" id="LAZR01006513">
    <property type="protein sequence ID" value="KKM91587.1"/>
    <property type="molecule type" value="Genomic_DNA"/>
</dbReference>
<comment type="caution">
    <text evidence="1">The sequence shown here is derived from an EMBL/GenBank/DDBJ whole genome shotgun (WGS) entry which is preliminary data.</text>
</comment>